<dbReference type="AlphaFoldDB" id="A0A5C1QIE7"/>
<dbReference type="EMBL" id="CP035807">
    <property type="protein sequence ID" value="QEN05658.1"/>
    <property type="molecule type" value="Genomic_DNA"/>
</dbReference>
<dbReference type="KEGG" id="sper:EW093_05300"/>
<dbReference type="KEGG" id="sper:EW093_02225"/>
<name>A0A5C1QIE7_9SPIO</name>
<dbReference type="EMBL" id="CP035807">
    <property type="protein sequence ID" value="QEN03563.1"/>
    <property type="molecule type" value="Genomic_DNA"/>
</dbReference>
<dbReference type="OrthoDB" id="5769209at2"/>
<evidence type="ECO:0000313" key="3">
    <source>
        <dbReference type="EMBL" id="QEN04153.1"/>
    </source>
</evidence>
<dbReference type="KEGG" id="sper:EW093_07550"/>
<reference evidence="7 8" key="1">
    <citation type="submission" date="2019-02" db="EMBL/GenBank/DDBJ databases">
        <authorList>
            <person name="Fomenkov A."/>
            <person name="Dubinina G."/>
            <person name="Grabovich M."/>
            <person name="Vincze T."/>
            <person name="Roberts R.J."/>
        </authorList>
    </citation>
    <scope>NUCLEOTIDE SEQUENCE [LARGE SCALE GENOMIC DNA]</scope>
    <source>
        <strain evidence="7 8">P</strain>
    </source>
</reference>
<evidence type="ECO:0000313" key="1">
    <source>
        <dbReference type="EMBL" id="QEN03563.1"/>
    </source>
</evidence>
<dbReference type="EMBL" id="CP035807">
    <property type="protein sequence ID" value="QEN06256.1"/>
    <property type="molecule type" value="Genomic_DNA"/>
</dbReference>
<proteinExistence type="predicted"/>
<organism evidence="7 8">
    <name type="scientific">Thiospirochaeta perfilievii</name>
    <dbReference type="NCBI Taxonomy" id="252967"/>
    <lineage>
        <taxon>Bacteria</taxon>
        <taxon>Pseudomonadati</taxon>
        <taxon>Spirochaetota</taxon>
        <taxon>Spirochaetia</taxon>
        <taxon>Spirochaetales</taxon>
        <taxon>Spirochaetaceae</taxon>
        <taxon>Thiospirochaeta</taxon>
    </lineage>
</organism>
<dbReference type="NCBIfam" id="NF047593">
    <property type="entry name" value="IS66_ISAeme5_TnpA"/>
    <property type="match status" value="1"/>
</dbReference>
<dbReference type="EMBL" id="CP035807">
    <property type="protein sequence ID" value="QEN04562.1"/>
    <property type="molecule type" value="Genomic_DNA"/>
</dbReference>
<keyword evidence="8" id="KW-1185">Reference proteome</keyword>
<evidence type="ECO:0000313" key="5">
    <source>
        <dbReference type="EMBL" id="QEN04758.1"/>
    </source>
</evidence>
<dbReference type="EMBL" id="CP035807">
    <property type="protein sequence ID" value="QEN04141.1"/>
    <property type="molecule type" value="Genomic_DNA"/>
</dbReference>
<gene>
    <name evidence="1" type="ORF">EW093_02225</name>
    <name evidence="2" type="ORF">EW093_05300</name>
    <name evidence="3" type="ORF">EW093_05360</name>
    <name evidence="4" type="ORF">EW093_07550</name>
    <name evidence="5" type="ORF">EW093_08585</name>
    <name evidence="6" type="ORF">EW093_13365</name>
    <name evidence="7" type="ORF">EW093_16690</name>
</gene>
<protein>
    <recommendedName>
        <fullName evidence="9">Transposase</fullName>
    </recommendedName>
</protein>
<evidence type="ECO:0008006" key="9">
    <source>
        <dbReference type="Google" id="ProtNLM"/>
    </source>
</evidence>
<sequence>MKSRKSHEEWKLLVSEFNKSGQSVAAFSRENNLKASTFIYWVKMFSINTEKSNLVKIKPKTSNSKKTHDIKIIVNDTKIEICGVINSDKISKIIAVLMEVN</sequence>
<reference evidence="7 8" key="2">
    <citation type="submission" date="2019-09" db="EMBL/GenBank/DDBJ databases">
        <title>Complete Genome Sequence and Methylome Analysis of free living Spirochaetas.</title>
        <authorList>
            <person name="Leshcheva N."/>
            <person name="Mikheeva N."/>
        </authorList>
    </citation>
    <scope>NUCLEOTIDE SEQUENCE [LARGE SCALE GENOMIC DNA]</scope>
    <source>
        <strain evidence="7 8">P</strain>
    </source>
</reference>
<dbReference type="KEGG" id="sper:EW093_05360"/>
<evidence type="ECO:0000313" key="2">
    <source>
        <dbReference type="EMBL" id="QEN04141.1"/>
    </source>
</evidence>
<evidence type="ECO:0000313" key="8">
    <source>
        <dbReference type="Proteomes" id="UP000323824"/>
    </source>
</evidence>
<dbReference type="RefSeq" id="WP_149566821.1">
    <property type="nucleotide sequence ID" value="NZ_CP035807.1"/>
</dbReference>
<dbReference type="Proteomes" id="UP000323824">
    <property type="component" value="Chromosome"/>
</dbReference>
<dbReference type="EMBL" id="CP035807">
    <property type="protein sequence ID" value="QEN04153.1"/>
    <property type="molecule type" value="Genomic_DNA"/>
</dbReference>
<dbReference type="KEGG" id="sper:EW093_13365"/>
<dbReference type="EMBL" id="CP035807">
    <property type="protein sequence ID" value="QEN04758.1"/>
    <property type="molecule type" value="Genomic_DNA"/>
</dbReference>
<evidence type="ECO:0000313" key="6">
    <source>
        <dbReference type="EMBL" id="QEN05658.1"/>
    </source>
</evidence>
<accession>A0A5C1QIE7</accession>
<evidence type="ECO:0000313" key="4">
    <source>
        <dbReference type="EMBL" id="QEN04562.1"/>
    </source>
</evidence>
<dbReference type="KEGG" id="sper:EW093_16690"/>
<evidence type="ECO:0000313" key="7">
    <source>
        <dbReference type="EMBL" id="QEN06256.1"/>
    </source>
</evidence>
<dbReference type="KEGG" id="sper:EW093_08585"/>